<evidence type="ECO:0000256" key="5">
    <source>
        <dbReference type="ARBA" id="ARBA00022598"/>
    </source>
</evidence>
<dbReference type="SUPFAM" id="SSF52374">
    <property type="entry name" value="Nucleotidylyl transferase"/>
    <property type="match status" value="1"/>
</dbReference>
<dbReference type="GO" id="GO:0004818">
    <property type="term" value="F:glutamate-tRNA ligase activity"/>
    <property type="evidence" value="ECO:0007669"/>
    <property type="project" value="UniProtKB-EC"/>
</dbReference>
<keyword evidence="9" id="KW-0030">Aminoacyl-tRNA synthetase</keyword>
<protein>
    <recommendedName>
        <fullName evidence="3">glutamate--tRNA ligase</fullName>
        <ecNumber evidence="3">6.1.1.17</ecNumber>
    </recommendedName>
    <alternativeName>
        <fullName evidence="10">Glutamyl-tRNA synthetase</fullName>
    </alternativeName>
</protein>
<keyword evidence="4" id="KW-0963">Cytoplasm</keyword>
<evidence type="ECO:0000256" key="10">
    <source>
        <dbReference type="ARBA" id="ARBA00030865"/>
    </source>
</evidence>
<evidence type="ECO:0000256" key="1">
    <source>
        <dbReference type="ARBA" id="ARBA00004496"/>
    </source>
</evidence>
<reference evidence="12" key="1">
    <citation type="submission" date="2018-05" db="EMBL/GenBank/DDBJ databases">
        <authorList>
            <person name="Lanie J.A."/>
            <person name="Ng W.-L."/>
            <person name="Kazmierczak K.M."/>
            <person name="Andrzejewski T.M."/>
            <person name="Davidsen T.M."/>
            <person name="Wayne K.J."/>
            <person name="Tettelin H."/>
            <person name="Glass J.I."/>
            <person name="Rusch D."/>
            <person name="Podicherti R."/>
            <person name="Tsui H.-C.T."/>
            <person name="Winkler M.E."/>
        </authorList>
    </citation>
    <scope>NUCLEOTIDE SEQUENCE</scope>
</reference>
<name>A0A382S5K3_9ZZZZ</name>
<dbReference type="InterPro" id="IPR014729">
    <property type="entry name" value="Rossmann-like_a/b/a_fold"/>
</dbReference>
<dbReference type="PRINTS" id="PR00987">
    <property type="entry name" value="TRNASYNTHGLU"/>
</dbReference>
<dbReference type="GO" id="GO:0005524">
    <property type="term" value="F:ATP binding"/>
    <property type="evidence" value="ECO:0007669"/>
    <property type="project" value="UniProtKB-KW"/>
</dbReference>
<keyword evidence="8" id="KW-0648">Protein biosynthesis</keyword>
<dbReference type="InterPro" id="IPR049940">
    <property type="entry name" value="GluQ/Sye"/>
</dbReference>
<comment type="subcellular location">
    <subcellularLocation>
        <location evidence="1">Cytoplasm</location>
    </subcellularLocation>
</comment>
<dbReference type="InterPro" id="IPR004527">
    <property type="entry name" value="Glu-tRNA-ligase_bac/mito"/>
</dbReference>
<dbReference type="PANTHER" id="PTHR43311">
    <property type="entry name" value="GLUTAMATE--TRNA LIGASE"/>
    <property type="match status" value="1"/>
</dbReference>
<evidence type="ECO:0000256" key="9">
    <source>
        <dbReference type="ARBA" id="ARBA00023146"/>
    </source>
</evidence>
<dbReference type="AlphaFoldDB" id="A0A382S5K3"/>
<dbReference type="GO" id="GO:0008270">
    <property type="term" value="F:zinc ion binding"/>
    <property type="evidence" value="ECO:0007669"/>
    <property type="project" value="InterPro"/>
</dbReference>
<dbReference type="GO" id="GO:0006424">
    <property type="term" value="P:glutamyl-tRNA aminoacylation"/>
    <property type="evidence" value="ECO:0007669"/>
    <property type="project" value="InterPro"/>
</dbReference>
<dbReference type="InterPro" id="IPR020058">
    <property type="entry name" value="Glu/Gln-tRNA-synth_Ib_cat-dom"/>
</dbReference>
<evidence type="ECO:0000256" key="3">
    <source>
        <dbReference type="ARBA" id="ARBA00012835"/>
    </source>
</evidence>
<evidence type="ECO:0000256" key="2">
    <source>
        <dbReference type="ARBA" id="ARBA00011245"/>
    </source>
</evidence>
<dbReference type="NCBIfam" id="TIGR00464">
    <property type="entry name" value="gltX_bact"/>
    <property type="match status" value="1"/>
</dbReference>
<comment type="subunit">
    <text evidence="2">Monomer.</text>
</comment>
<evidence type="ECO:0000256" key="8">
    <source>
        <dbReference type="ARBA" id="ARBA00022917"/>
    </source>
</evidence>
<dbReference type="InterPro" id="IPR033910">
    <property type="entry name" value="GluRS_core"/>
</dbReference>
<dbReference type="FunFam" id="3.40.50.620:FF:000007">
    <property type="entry name" value="Glutamate--tRNA ligase"/>
    <property type="match status" value="1"/>
</dbReference>
<evidence type="ECO:0000313" key="12">
    <source>
        <dbReference type="EMBL" id="SVD05153.1"/>
    </source>
</evidence>
<evidence type="ECO:0000256" key="4">
    <source>
        <dbReference type="ARBA" id="ARBA00022490"/>
    </source>
</evidence>
<dbReference type="CDD" id="cd00808">
    <property type="entry name" value="GluRS_core"/>
    <property type="match status" value="1"/>
</dbReference>
<evidence type="ECO:0000259" key="11">
    <source>
        <dbReference type="Pfam" id="PF00749"/>
    </source>
</evidence>
<dbReference type="PANTHER" id="PTHR43311:SF2">
    <property type="entry name" value="GLUTAMATE--TRNA LIGASE, MITOCHONDRIAL-RELATED"/>
    <property type="match status" value="1"/>
</dbReference>
<dbReference type="EC" id="6.1.1.17" evidence="3"/>
<keyword evidence="5" id="KW-0436">Ligase</keyword>
<dbReference type="EMBL" id="UINC01126582">
    <property type="protein sequence ID" value="SVD05153.1"/>
    <property type="molecule type" value="Genomic_DNA"/>
</dbReference>
<accession>A0A382S5K3</accession>
<organism evidence="12">
    <name type="scientific">marine metagenome</name>
    <dbReference type="NCBI Taxonomy" id="408172"/>
    <lineage>
        <taxon>unclassified sequences</taxon>
        <taxon>metagenomes</taxon>
        <taxon>ecological metagenomes</taxon>
    </lineage>
</organism>
<proteinExistence type="predicted"/>
<dbReference type="InterPro" id="IPR000924">
    <property type="entry name" value="Glu/Gln-tRNA-synth"/>
</dbReference>
<sequence>MVKTRFAPSPTGVLHIGSVRTALFCWLYARNKSGCFVLRVEDTDEERSTQENVDAILDGLDWLGLQPDEGPFYQSDRLERYSEVIDQWLAEGHAYHCYCSKEELAALRAEQKQKGEKTRYDGRCRSRTSPRESVDPVVRFRNPTSGEVIVEDRVRGRVVFRNEELDDLIIARSDGMPTYNFTVIVDDSDMEITHVIRGDDHLNNTPRQMNMLSALGVAPPAYAHLPMILGQDGAKLSKRHGAVDVREYREEGYLPEALLNYLVRLGWSYGDQEVFSVDEMIELFDI</sequence>
<keyword evidence="7" id="KW-0067">ATP-binding</keyword>
<feature type="non-terminal residue" evidence="12">
    <location>
        <position position="286"/>
    </location>
</feature>
<evidence type="ECO:0000256" key="6">
    <source>
        <dbReference type="ARBA" id="ARBA00022741"/>
    </source>
</evidence>
<dbReference type="Pfam" id="PF00749">
    <property type="entry name" value="tRNA-synt_1c"/>
    <property type="match status" value="1"/>
</dbReference>
<dbReference type="GO" id="GO:0005829">
    <property type="term" value="C:cytosol"/>
    <property type="evidence" value="ECO:0007669"/>
    <property type="project" value="TreeGrafter"/>
</dbReference>
<keyword evidence="6" id="KW-0547">Nucleotide-binding</keyword>
<feature type="domain" description="Glutamyl/glutaminyl-tRNA synthetase class Ib catalytic" evidence="11">
    <location>
        <begin position="1"/>
        <end position="285"/>
    </location>
</feature>
<dbReference type="Gene3D" id="3.40.50.620">
    <property type="entry name" value="HUPs"/>
    <property type="match status" value="1"/>
</dbReference>
<evidence type="ECO:0000256" key="7">
    <source>
        <dbReference type="ARBA" id="ARBA00022840"/>
    </source>
</evidence>
<gene>
    <name evidence="12" type="ORF">METZ01_LOCUS358007</name>
</gene>